<dbReference type="OrthoDB" id="9812949at2"/>
<evidence type="ECO:0008006" key="3">
    <source>
        <dbReference type="Google" id="ProtNLM"/>
    </source>
</evidence>
<keyword evidence="2" id="KW-1185">Reference proteome</keyword>
<proteinExistence type="predicted"/>
<gene>
    <name evidence="1" type="ORF">SAMN04488135_101314</name>
</gene>
<dbReference type="InterPro" id="IPR009000">
    <property type="entry name" value="Transl_B-barrel_sf"/>
</dbReference>
<dbReference type="SUPFAM" id="SSF50447">
    <property type="entry name" value="Translation proteins"/>
    <property type="match status" value="1"/>
</dbReference>
<accession>A0A1M5MSZ2</accession>
<protein>
    <recommendedName>
        <fullName evidence="3">Alanyl-tRNA synthetase</fullName>
    </recommendedName>
</protein>
<organism evidence="1 2">
    <name type="scientific">Pollutimonas bauzanensis</name>
    <dbReference type="NCBI Taxonomy" id="658167"/>
    <lineage>
        <taxon>Bacteria</taxon>
        <taxon>Pseudomonadati</taxon>
        <taxon>Pseudomonadota</taxon>
        <taxon>Betaproteobacteria</taxon>
        <taxon>Burkholderiales</taxon>
        <taxon>Alcaligenaceae</taxon>
        <taxon>Pollutimonas</taxon>
    </lineage>
</organism>
<evidence type="ECO:0000313" key="2">
    <source>
        <dbReference type="Proteomes" id="UP000184226"/>
    </source>
</evidence>
<evidence type="ECO:0000313" key="1">
    <source>
        <dbReference type="EMBL" id="SHG80484.1"/>
    </source>
</evidence>
<dbReference type="AlphaFoldDB" id="A0A1M5MSZ2"/>
<dbReference type="Gene3D" id="2.40.30.130">
    <property type="match status" value="1"/>
</dbReference>
<dbReference type="Proteomes" id="UP000184226">
    <property type="component" value="Unassembled WGS sequence"/>
</dbReference>
<reference evidence="1 2" key="1">
    <citation type="submission" date="2016-11" db="EMBL/GenBank/DDBJ databases">
        <authorList>
            <person name="Jaros S."/>
            <person name="Januszkiewicz K."/>
            <person name="Wedrychowicz H."/>
        </authorList>
    </citation>
    <scope>NUCLEOTIDE SEQUENCE [LARGE SCALE GENOMIC DNA]</scope>
    <source>
        <strain evidence="1 2">CGMCC 1.10190</strain>
    </source>
</reference>
<name>A0A1M5MSZ2_9BURK</name>
<sequence>MQTPSSIQALFEQTPYEREFSASIVGISGNAIALDQTLFYPTGGGSQETPASSMLLMKQHFKSSILSGMA</sequence>
<dbReference type="RefSeq" id="WP_073101300.1">
    <property type="nucleotide sequence ID" value="NZ_FQXE01000001.1"/>
</dbReference>
<dbReference type="EMBL" id="FQXE01000001">
    <property type="protein sequence ID" value="SHG80484.1"/>
    <property type="molecule type" value="Genomic_DNA"/>
</dbReference>